<evidence type="ECO:0000313" key="4">
    <source>
        <dbReference type="EMBL" id="CEK26250.1"/>
    </source>
</evidence>
<feature type="domain" description="GIY-YIG" evidence="3">
    <location>
        <begin position="5"/>
        <end position="80"/>
    </location>
</feature>
<evidence type="ECO:0000259" key="3">
    <source>
        <dbReference type="PROSITE" id="PS50164"/>
    </source>
</evidence>
<dbReference type="InterPro" id="IPR050190">
    <property type="entry name" value="UPF0213_domain"/>
</dbReference>
<keyword evidence="4" id="KW-0255">Endonuclease</keyword>
<evidence type="ECO:0000256" key="1">
    <source>
        <dbReference type="ARBA" id="ARBA00007435"/>
    </source>
</evidence>
<dbReference type="AlphaFoldDB" id="A0A0A8V9P6"/>
<accession>A0A0A8V9P6</accession>
<dbReference type="Pfam" id="PF01541">
    <property type="entry name" value="GIY-YIG"/>
    <property type="match status" value="1"/>
</dbReference>
<protein>
    <recommendedName>
        <fullName evidence="2">UPF0213 protein CSF007_2335</fullName>
    </recommendedName>
</protein>
<reference evidence="4" key="1">
    <citation type="journal article" date="2015" name="Genome Announc.">
        <title>Complete Genome Sequence of Yersinia ruckeri Strain CSF007-82, Etiologic Agent of Red Mouth Disease in Salmonid Fish.</title>
        <authorList>
            <person name="Nelson M.C."/>
            <person name="LaPatra S.E."/>
            <person name="Welch T.J."/>
            <person name="Graf J."/>
        </authorList>
    </citation>
    <scope>NUCLEOTIDE SEQUENCE</scope>
    <source>
        <strain evidence="4">CSF007-82</strain>
    </source>
</reference>
<dbReference type="EMBL" id="LN681231">
    <property type="protein sequence ID" value="CEK26250.1"/>
    <property type="molecule type" value="Genomic_DNA"/>
</dbReference>
<dbReference type="InterPro" id="IPR022992">
    <property type="entry name" value="UPF0213_GIY-YIG_endonuc"/>
</dbReference>
<dbReference type="InterPro" id="IPR035901">
    <property type="entry name" value="GIY-YIG_endonuc_sf"/>
</dbReference>
<dbReference type="HAMAP" id="MF_01029">
    <property type="entry name" value="UPF0213"/>
    <property type="match status" value="1"/>
</dbReference>
<dbReference type="PANTHER" id="PTHR34477:SF1">
    <property type="entry name" value="UPF0213 PROTEIN YHBQ"/>
    <property type="match status" value="1"/>
</dbReference>
<keyword evidence="4" id="KW-0378">Hydrolase</keyword>
<gene>
    <name evidence="4" type="ORF">CSF007_2335</name>
</gene>
<dbReference type="InterPro" id="IPR000305">
    <property type="entry name" value="GIY-YIG_endonuc"/>
</dbReference>
<evidence type="ECO:0000256" key="2">
    <source>
        <dbReference type="HAMAP-Rule" id="MF_01029"/>
    </source>
</evidence>
<dbReference type="SUPFAM" id="SSF82771">
    <property type="entry name" value="GIY-YIG endonuclease"/>
    <property type="match status" value="1"/>
</dbReference>
<dbReference type="Gene3D" id="3.40.1440.10">
    <property type="entry name" value="GIY-YIG endonuclease"/>
    <property type="match status" value="1"/>
</dbReference>
<organism evidence="4">
    <name type="scientific">Yersinia ruckeri</name>
    <dbReference type="NCBI Taxonomy" id="29486"/>
    <lineage>
        <taxon>Bacteria</taxon>
        <taxon>Pseudomonadati</taxon>
        <taxon>Pseudomonadota</taxon>
        <taxon>Gammaproteobacteria</taxon>
        <taxon>Enterobacterales</taxon>
        <taxon>Yersiniaceae</taxon>
        <taxon>Yersinia</taxon>
    </lineage>
</organism>
<name>A0A0A8V9P6_YERRU</name>
<comment type="similarity">
    <text evidence="1 2">Belongs to the UPF0213 family.</text>
</comment>
<keyword evidence="4" id="KW-0540">Nuclease</keyword>
<dbReference type="PROSITE" id="PS50164">
    <property type="entry name" value="GIY_YIG"/>
    <property type="match status" value="1"/>
</dbReference>
<proteinExistence type="inferred from homology"/>
<dbReference type="PANTHER" id="PTHR34477">
    <property type="entry name" value="UPF0213 PROTEIN YHBQ"/>
    <property type="match status" value="1"/>
</dbReference>
<dbReference type="GO" id="GO:0004519">
    <property type="term" value="F:endonuclease activity"/>
    <property type="evidence" value="ECO:0007669"/>
    <property type="project" value="UniProtKB-KW"/>
</dbReference>
<sequence>MMSDSIWSIYLIRTAAGSLYTGITTDVLRRLAQHQAGKGAKALRGKGELTLVFHCVAGERSIALKLEYRLKQLTKMQKERLVHDQPSSVADLLQPKTATKVITD</sequence>
<dbReference type="CDD" id="cd10456">
    <property type="entry name" value="GIY-YIG_UPF0213"/>
    <property type="match status" value="1"/>
</dbReference>